<feature type="region of interest" description="Disordered" evidence="3">
    <location>
        <begin position="1"/>
        <end position="236"/>
    </location>
</feature>
<dbReference type="Proteomes" id="UP000199497">
    <property type="component" value="Unassembled WGS sequence"/>
</dbReference>
<keyword evidence="2 4" id="KW-0472">Membrane</keyword>
<keyword evidence="4" id="KW-1133">Transmembrane helix</keyword>
<reference evidence="6" key="1">
    <citation type="submission" date="2016-10" db="EMBL/GenBank/DDBJ databases">
        <authorList>
            <person name="Varghese N."/>
            <person name="Submissions S."/>
        </authorList>
    </citation>
    <scope>NUCLEOTIDE SEQUENCE [LARGE SCALE GENOMIC DNA]</scope>
    <source>
        <strain evidence="6">DSM 46732</strain>
    </source>
</reference>
<keyword evidence="6" id="KW-1185">Reference proteome</keyword>
<evidence type="ECO:0000313" key="5">
    <source>
        <dbReference type="EMBL" id="SDP88690.1"/>
    </source>
</evidence>
<evidence type="ECO:0000256" key="2">
    <source>
        <dbReference type="ARBA" id="ARBA00023136"/>
    </source>
</evidence>
<dbReference type="PANTHER" id="PTHR37042">
    <property type="entry name" value="OUTER MEMBRANE PROTEIN RV1973"/>
    <property type="match status" value="1"/>
</dbReference>
<feature type="compositionally biased region" description="Low complexity" evidence="3">
    <location>
        <begin position="116"/>
        <end position="130"/>
    </location>
</feature>
<keyword evidence="4" id="KW-0812">Transmembrane</keyword>
<comment type="subcellular location">
    <subcellularLocation>
        <location evidence="1">Membrane</location>
    </subcellularLocation>
</comment>
<evidence type="ECO:0000256" key="3">
    <source>
        <dbReference type="SAM" id="MobiDB-lite"/>
    </source>
</evidence>
<sequence>MEAQPDDPERRVNGGDRLRVGVASGARPRDTKSVTQFSYKESAVSSSRRPTRRGRGGSAVRKPRVAGTRNRATADEDPRSGGAPTVRRDATSGTATVPERESAEPDAGAEPRVPADGSGETSTGSDGPGSLAEESDVRDEQDSEPEHESSARAEETAERNHAGLRAGIEDGTAGAEPVETEAGSGAERDEGDPAEDSTTAPSPEAGGSETGSTEEAGSEDGSAEEGSAAARSGAERRRGKALTAVLLVLTVGFTGLACWFQYSAHTLRHGGPAANRALVDEAATSEVKGQISEKVEKIFSFDYSDMDKTDKAADRILVGEAVGQYDKMFKTVREQAPKQKMVLTTTTAESGVTMLRDGRAEVLLFVNQNATRTGDGEGGVYPAQLSVVAVKRGEEWKISSMTQL</sequence>
<protein>
    <recommendedName>
        <fullName evidence="7">Mce-associated membrane protein</fullName>
    </recommendedName>
</protein>
<dbReference type="EMBL" id="FNJR01000011">
    <property type="protein sequence ID" value="SDP88690.1"/>
    <property type="molecule type" value="Genomic_DNA"/>
</dbReference>
<feature type="compositionally biased region" description="Basic and acidic residues" evidence="3">
    <location>
        <begin position="7"/>
        <end position="19"/>
    </location>
</feature>
<dbReference type="PANTHER" id="PTHR37042:SF4">
    <property type="entry name" value="OUTER MEMBRANE PROTEIN RV1973"/>
    <property type="match status" value="1"/>
</dbReference>
<feature type="compositionally biased region" description="Low complexity" evidence="3">
    <location>
        <begin position="204"/>
        <end position="215"/>
    </location>
</feature>
<dbReference type="GO" id="GO:0016020">
    <property type="term" value="C:membrane"/>
    <property type="evidence" value="ECO:0007669"/>
    <property type="project" value="UniProtKB-SubCell"/>
</dbReference>
<organism evidence="5 6">
    <name type="scientific">Actinopolyspora xinjiangensis</name>
    <dbReference type="NCBI Taxonomy" id="405564"/>
    <lineage>
        <taxon>Bacteria</taxon>
        <taxon>Bacillati</taxon>
        <taxon>Actinomycetota</taxon>
        <taxon>Actinomycetes</taxon>
        <taxon>Actinopolysporales</taxon>
        <taxon>Actinopolysporaceae</taxon>
        <taxon>Actinopolyspora</taxon>
    </lineage>
</organism>
<evidence type="ECO:0000313" key="6">
    <source>
        <dbReference type="Proteomes" id="UP000199497"/>
    </source>
</evidence>
<evidence type="ECO:0000256" key="4">
    <source>
        <dbReference type="SAM" id="Phobius"/>
    </source>
</evidence>
<feature type="transmembrane region" description="Helical" evidence="4">
    <location>
        <begin position="241"/>
        <end position="262"/>
    </location>
</feature>
<evidence type="ECO:0008006" key="7">
    <source>
        <dbReference type="Google" id="ProtNLM"/>
    </source>
</evidence>
<name>A0A1H0WD61_9ACTN</name>
<feature type="compositionally biased region" description="Basic and acidic residues" evidence="3">
    <location>
        <begin position="138"/>
        <end position="161"/>
    </location>
</feature>
<dbReference type="AlphaFoldDB" id="A0A1H0WD61"/>
<gene>
    <name evidence="5" type="ORF">SAMN04487905_111223</name>
</gene>
<proteinExistence type="predicted"/>
<evidence type="ECO:0000256" key="1">
    <source>
        <dbReference type="ARBA" id="ARBA00004370"/>
    </source>
</evidence>
<dbReference type="STRING" id="405564.SAMN04487905_111223"/>
<accession>A0A1H0WD61</accession>